<keyword evidence="2" id="KW-1015">Disulfide bond</keyword>
<protein>
    <recommendedName>
        <fullName evidence="6">CUB domain-containing protein</fullName>
    </recommendedName>
</protein>
<feature type="compositionally biased region" description="Basic and acidic residues" evidence="4">
    <location>
        <begin position="223"/>
        <end position="286"/>
    </location>
</feature>
<dbReference type="Gene3D" id="2.60.120.290">
    <property type="entry name" value="Spermadhesin, CUB domain"/>
    <property type="match status" value="1"/>
</dbReference>
<evidence type="ECO:0000256" key="5">
    <source>
        <dbReference type="SAM" id="Phobius"/>
    </source>
</evidence>
<keyword evidence="5" id="KW-0812">Transmembrane</keyword>
<feature type="region of interest" description="Disordered" evidence="4">
    <location>
        <begin position="314"/>
        <end position="343"/>
    </location>
</feature>
<name>V4A3S5_LOTGI</name>
<evidence type="ECO:0000259" key="6">
    <source>
        <dbReference type="PROSITE" id="PS01180"/>
    </source>
</evidence>
<dbReference type="CDD" id="cd00041">
    <property type="entry name" value="CUB"/>
    <property type="match status" value="1"/>
</dbReference>
<dbReference type="SMART" id="SM00042">
    <property type="entry name" value="CUB"/>
    <property type="match status" value="1"/>
</dbReference>
<dbReference type="SUPFAM" id="SSF49854">
    <property type="entry name" value="Spermadhesin, CUB domain"/>
    <property type="match status" value="1"/>
</dbReference>
<dbReference type="EMBL" id="KB201241">
    <property type="protein sequence ID" value="ESO98553.1"/>
    <property type="molecule type" value="Genomic_DNA"/>
</dbReference>
<dbReference type="GeneID" id="20250936"/>
<feature type="transmembrane region" description="Helical" evidence="5">
    <location>
        <begin position="20"/>
        <end position="38"/>
    </location>
</feature>
<evidence type="ECO:0000313" key="7">
    <source>
        <dbReference type="EMBL" id="ESO98553.1"/>
    </source>
</evidence>
<keyword evidence="8" id="KW-1185">Reference proteome</keyword>
<dbReference type="RefSeq" id="XP_009050772.1">
    <property type="nucleotide sequence ID" value="XM_009052524.1"/>
</dbReference>
<dbReference type="STRING" id="225164.V4A3S5"/>
<dbReference type="InterPro" id="IPR035914">
    <property type="entry name" value="Sperma_CUB_dom_sf"/>
</dbReference>
<accession>V4A3S5</accession>
<evidence type="ECO:0000256" key="4">
    <source>
        <dbReference type="SAM" id="MobiDB-lite"/>
    </source>
</evidence>
<feature type="region of interest" description="Disordered" evidence="4">
    <location>
        <begin position="158"/>
        <end position="178"/>
    </location>
</feature>
<dbReference type="HOGENOM" id="CLU_630533_0_0_1"/>
<feature type="domain" description="CUB" evidence="6">
    <location>
        <begin position="34"/>
        <end position="158"/>
    </location>
</feature>
<evidence type="ECO:0000256" key="2">
    <source>
        <dbReference type="ARBA" id="ARBA00023157"/>
    </source>
</evidence>
<keyword evidence="1" id="KW-0677">Repeat</keyword>
<reference evidence="7 8" key="1">
    <citation type="journal article" date="2013" name="Nature">
        <title>Insights into bilaterian evolution from three spiralian genomes.</title>
        <authorList>
            <person name="Simakov O."/>
            <person name="Marletaz F."/>
            <person name="Cho S.J."/>
            <person name="Edsinger-Gonzales E."/>
            <person name="Havlak P."/>
            <person name="Hellsten U."/>
            <person name="Kuo D.H."/>
            <person name="Larsson T."/>
            <person name="Lv J."/>
            <person name="Arendt D."/>
            <person name="Savage R."/>
            <person name="Osoegawa K."/>
            <person name="de Jong P."/>
            <person name="Grimwood J."/>
            <person name="Chapman J.A."/>
            <person name="Shapiro H."/>
            <person name="Aerts A."/>
            <person name="Otillar R.P."/>
            <person name="Terry A.Y."/>
            <person name="Boore J.L."/>
            <person name="Grigoriev I.V."/>
            <person name="Lindberg D.R."/>
            <person name="Seaver E.C."/>
            <person name="Weisblat D.A."/>
            <person name="Putnam N.H."/>
            <person name="Rokhsar D.S."/>
        </authorList>
    </citation>
    <scope>NUCLEOTIDE SEQUENCE [LARGE SCALE GENOMIC DNA]</scope>
</reference>
<sequence>MTELQSNFTLQNRPTMEKLNFITVLEFLLGCLITGLSAKDNYTIVRLEATGALKDLISPNFPSNYPIYEKMLYILTAKDSHNGIAIKFAYFLMETSKNCEADSLKLYKANYEFKFLEKTYCGHKKPSNIFIPENNVTLVFTTNGHQEKRGFRLQYYAPRTNPFPKKNSKSKSKSNNDSNMDGIPIGIGIGFGICAFLTFVHICHKKQVVEGAKKMAEEKEKAEAKKKAETEVKKKAETEAKQKAETEAKKKAETEAKQKDEAKKKEETKQKAEETKKENKKPKCDESPNAETDSKAYQPVNQSTQTLIQPLHPVNQSAYGSSHPLIPIGQPTRTQPLPPINESLHSISQHFPPNALQSQAQPLFQPIEMLYPPIQSEQSHPIHLVQPVSNNPSFTRQLVGTEASDGTRNYGFTEVQPPSYEGLSFNYNIPETKLL</sequence>
<evidence type="ECO:0000256" key="1">
    <source>
        <dbReference type="ARBA" id="ARBA00022737"/>
    </source>
</evidence>
<dbReference type="Proteomes" id="UP000030746">
    <property type="component" value="Unassembled WGS sequence"/>
</dbReference>
<dbReference type="AlphaFoldDB" id="V4A3S5"/>
<organism evidence="7 8">
    <name type="scientific">Lottia gigantea</name>
    <name type="common">Giant owl limpet</name>
    <dbReference type="NCBI Taxonomy" id="225164"/>
    <lineage>
        <taxon>Eukaryota</taxon>
        <taxon>Metazoa</taxon>
        <taxon>Spiralia</taxon>
        <taxon>Lophotrochozoa</taxon>
        <taxon>Mollusca</taxon>
        <taxon>Gastropoda</taxon>
        <taxon>Patellogastropoda</taxon>
        <taxon>Lottioidea</taxon>
        <taxon>Lottiidae</taxon>
        <taxon>Lottia</taxon>
    </lineage>
</organism>
<dbReference type="PANTHER" id="PTHR24251">
    <property type="entry name" value="OVOCHYMASE-RELATED"/>
    <property type="match status" value="1"/>
</dbReference>
<proteinExistence type="predicted"/>
<gene>
    <name evidence="7" type="ORF">LOTGIDRAFT_239030</name>
</gene>
<evidence type="ECO:0000313" key="8">
    <source>
        <dbReference type="Proteomes" id="UP000030746"/>
    </source>
</evidence>
<dbReference type="PROSITE" id="PS01180">
    <property type="entry name" value="CUB"/>
    <property type="match status" value="1"/>
</dbReference>
<keyword evidence="5" id="KW-0472">Membrane</keyword>
<keyword evidence="5" id="KW-1133">Transmembrane helix</keyword>
<evidence type="ECO:0000256" key="3">
    <source>
        <dbReference type="PROSITE-ProRule" id="PRU00059"/>
    </source>
</evidence>
<feature type="transmembrane region" description="Helical" evidence="5">
    <location>
        <begin position="182"/>
        <end position="202"/>
    </location>
</feature>
<dbReference type="KEGG" id="lgi:LOTGIDRAFT_239030"/>
<dbReference type="InterPro" id="IPR000859">
    <property type="entry name" value="CUB_dom"/>
</dbReference>
<feature type="region of interest" description="Disordered" evidence="4">
    <location>
        <begin position="223"/>
        <end position="297"/>
    </location>
</feature>
<dbReference type="Pfam" id="PF00431">
    <property type="entry name" value="CUB"/>
    <property type="match status" value="1"/>
</dbReference>
<comment type="caution">
    <text evidence="3">Lacks conserved residue(s) required for the propagation of feature annotation.</text>
</comment>
<dbReference type="CTD" id="20250936"/>